<dbReference type="Pfam" id="PF25967">
    <property type="entry name" value="RND-MFP_C"/>
    <property type="match status" value="1"/>
</dbReference>
<keyword evidence="4" id="KW-0472">Membrane</keyword>
<dbReference type="GO" id="GO:1990281">
    <property type="term" value="C:efflux pump complex"/>
    <property type="evidence" value="ECO:0007669"/>
    <property type="project" value="TreeGrafter"/>
</dbReference>
<comment type="similarity">
    <text evidence="2">Belongs to the membrane fusion protein (MFP) (TC 8.A.1) family.</text>
</comment>
<keyword evidence="9" id="KW-1185">Reference proteome</keyword>
<comment type="subcellular location">
    <subcellularLocation>
        <location evidence="1">Cell envelope</location>
    </subcellularLocation>
</comment>
<dbReference type="SUPFAM" id="SSF111369">
    <property type="entry name" value="HlyD-like secretion proteins"/>
    <property type="match status" value="1"/>
</dbReference>
<gene>
    <name evidence="8" type="ORF">Y958_02680</name>
</gene>
<dbReference type="Pfam" id="PF25917">
    <property type="entry name" value="BSH_RND"/>
    <property type="match status" value="1"/>
</dbReference>
<dbReference type="PANTHER" id="PTHR30469">
    <property type="entry name" value="MULTIDRUG RESISTANCE PROTEIN MDTA"/>
    <property type="match status" value="1"/>
</dbReference>
<dbReference type="Gene3D" id="1.10.287.470">
    <property type="entry name" value="Helix hairpin bin"/>
    <property type="match status" value="1"/>
</dbReference>
<feature type="domain" description="CusB-like beta-barrel" evidence="6">
    <location>
        <begin position="252"/>
        <end position="324"/>
    </location>
</feature>
<dbReference type="PANTHER" id="PTHR30469:SF15">
    <property type="entry name" value="HLYD FAMILY OF SECRETION PROTEINS"/>
    <property type="match status" value="1"/>
</dbReference>
<keyword evidence="4" id="KW-0812">Transmembrane</keyword>
<dbReference type="InterPro" id="IPR058627">
    <property type="entry name" value="MdtA-like_C"/>
</dbReference>
<dbReference type="Gene3D" id="2.40.420.20">
    <property type="match status" value="1"/>
</dbReference>
<dbReference type="EMBL" id="CP022110">
    <property type="protein sequence ID" value="ASG19857.1"/>
    <property type="molecule type" value="Genomic_DNA"/>
</dbReference>
<keyword evidence="4" id="KW-1133">Transmembrane helix</keyword>
<dbReference type="InterPro" id="IPR058792">
    <property type="entry name" value="Beta-barrel_RND_2"/>
</dbReference>
<evidence type="ECO:0000256" key="1">
    <source>
        <dbReference type="ARBA" id="ARBA00004196"/>
    </source>
</evidence>
<evidence type="ECO:0000259" key="5">
    <source>
        <dbReference type="Pfam" id="PF25917"/>
    </source>
</evidence>
<dbReference type="KEGG" id="nao:Y958_02680"/>
<feature type="domain" description="Multidrug resistance protein MdtA-like C-terminal permuted SH3" evidence="7">
    <location>
        <begin position="331"/>
        <end position="389"/>
    </location>
</feature>
<evidence type="ECO:0000256" key="2">
    <source>
        <dbReference type="ARBA" id="ARBA00009477"/>
    </source>
</evidence>
<evidence type="ECO:0000259" key="6">
    <source>
        <dbReference type="Pfam" id="PF25954"/>
    </source>
</evidence>
<proteinExistence type="inferred from homology"/>
<dbReference type="Gene3D" id="2.40.50.100">
    <property type="match status" value="1"/>
</dbReference>
<accession>A0A248JMB8</accession>
<dbReference type="Proteomes" id="UP000197153">
    <property type="component" value="Chromosome 1"/>
</dbReference>
<evidence type="ECO:0000256" key="4">
    <source>
        <dbReference type="SAM" id="Phobius"/>
    </source>
</evidence>
<dbReference type="Gene3D" id="2.40.30.170">
    <property type="match status" value="1"/>
</dbReference>
<dbReference type="AlphaFoldDB" id="A0A248JMB8"/>
<evidence type="ECO:0000313" key="9">
    <source>
        <dbReference type="Proteomes" id="UP000197153"/>
    </source>
</evidence>
<dbReference type="GO" id="GO:0015562">
    <property type="term" value="F:efflux transmembrane transporter activity"/>
    <property type="evidence" value="ECO:0007669"/>
    <property type="project" value="TreeGrafter"/>
</dbReference>
<reference evidence="8 9" key="1">
    <citation type="submission" date="2017-06" db="EMBL/GenBank/DDBJ databases">
        <title>Complete genome sequence of Nitrospirillum amazonense strain CBAmC, an endophytic nitrogen-fixing and plant growth-promoting bacterium, isolated from sugarcane.</title>
        <authorList>
            <person name="Schwab S."/>
            <person name="dos Santos Teixeira K.R."/>
            <person name="Simoes Araujo J.L."/>
            <person name="Soares Vidal M."/>
            <person name="Borges de Freitas H.R."/>
            <person name="Rivello Crivelaro A.L."/>
            <person name="Bueno de Camargo Nunes A."/>
            <person name="dos Santos C.M."/>
            <person name="Palmeira da Silva Rosa D."/>
            <person name="da Silva Padilha D."/>
            <person name="da Silva E."/>
            <person name="Araujo Terra L."/>
            <person name="Soares Mendes V."/>
            <person name="Farinelli L."/>
            <person name="Magalhaes Cruz L."/>
            <person name="Baldani J.I."/>
        </authorList>
    </citation>
    <scope>NUCLEOTIDE SEQUENCE [LARGE SCALE GENOMIC DNA]</scope>
    <source>
        <strain evidence="8 9">CBAmC</strain>
    </source>
</reference>
<keyword evidence="3" id="KW-0813">Transport</keyword>
<name>A0A248JMB8_9PROT</name>
<protein>
    <submittedName>
        <fullName evidence="8">Efflux transporter periplasmic adaptor subunit</fullName>
    </submittedName>
</protein>
<feature type="transmembrane region" description="Helical" evidence="4">
    <location>
        <begin position="36"/>
        <end position="57"/>
    </location>
</feature>
<dbReference type="NCBIfam" id="TIGR01730">
    <property type="entry name" value="RND_mfp"/>
    <property type="match status" value="1"/>
</dbReference>
<feature type="domain" description="Multidrug resistance protein MdtA-like barrel-sandwich hybrid" evidence="5">
    <location>
        <begin position="115"/>
        <end position="240"/>
    </location>
</feature>
<evidence type="ECO:0000313" key="8">
    <source>
        <dbReference type="EMBL" id="ASG19857.1"/>
    </source>
</evidence>
<sequence length="415" mass="43627">MTIHSAELPADRTDLGAYAPAGAPGRLRGRSGLKRYRWWLLAGGVVVLGAIAAAVLMRSGAKPAAPAAAPAKVSALPVTVAPVVVAPVTRTLLVTGSLAAFDDLPIGTETSGLALAEVLVDIGDTVKKGQLLARFNDSVLRADLAEKEALLTEAKGNVVEADANYARAQDLVRTGAMSARDLDNRRALAVSMRARVGVAEANRDLSIARLKQSEVRAPADGTITARTARIGAVLSAGGTELFRMIRENRVELVAEVPENDMMVAKAGQTVNVTIDGDNMAHHYVGTIRVVEPTVDNKTRLGRLRIDLERNPDLRPGMFVTGRVAVGQADGLVVPEAAIVYREVRPVVFVVDQENKVAGRSVTTGARQDGNIAIVSGVKAGERVVLSGAGYLKDGDVVTVVDKAVEGTVKPLPVQQ</sequence>
<dbReference type="InterPro" id="IPR006143">
    <property type="entry name" value="RND_pump_MFP"/>
</dbReference>
<evidence type="ECO:0000256" key="3">
    <source>
        <dbReference type="ARBA" id="ARBA00022448"/>
    </source>
</evidence>
<evidence type="ECO:0000259" key="7">
    <source>
        <dbReference type="Pfam" id="PF25967"/>
    </source>
</evidence>
<dbReference type="InterPro" id="IPR058625">
    <property type="entry name" value="MdtA-like_BSH"/>
</dbReference>
<dbReference type="RefSeq" id="WP_088870806.1">
    <property type="nucleotide sequence ID" value="NZ_CP022110.1"/>
</dbReference>
<dbReference type="Pfam" id="PF25954">
    <property type="entry name" value="Beta-barrel_RND_2"/>
    <property type="match status" value="1"/>
</dbReference>
<organism evidence="8 9">
    <name type="scientific">Nitrospirillum viridazoti CBAmc</name>
    <dbReference type="NCBI Taxonomy" id="1441467"/>
    <lineage>
        <taxon>Bacteria</taxon>
        <taxon>Pseudomonadati</taxon>
        <taxon>Pseudomonadota</taxon>
        <taxon>Alphaproteobacteria</taxon>
        <taxon>Rhodospirillales</taxon>
        <taxon>Azospirillaceae</taxon>
        <taxon>Nitrospirillum</taxon>
        <taxon>Nitrospirillum viridazoti</taxon>
    </lineage>
</organism>